<dbReference type="OrthoDB" id="1632105at2759"/>
<organism evidence="2 3">
    <name type="scientific">Mikania micrantha</name>
    <name type="common">bitter vine</name>
    <dbReference type="NCBI Taxonomy" id="192012"/>
    <lineage>
        <taxon>Eukaryota</taxon>
        <taxon>Viridiplantae</taxon>
        <taxon>Streptophyta</taxon>
        <taxon>Embryophyta</taxon>
        <taxon>Tracheophyta</taxon>
        <taxon>Spermatophyta</taxon>
        <taxon>Magnoliopsida</taxon>
        <taxon>eudicotyledons</taxon>
        <taxon>Gunneridae</taxon>
        <taxon>Pentapetalae</taxon>
        <taxon>asterids</taxon>
        <taxon>campanulids</taxon>
        <taxon>Asterales</taxon>
        <taxon>Asteraceae</taxon>
        <taxon>Asteroideae</taxon>
        <taxon>Heliantheae alliance</taxon>
        <taxon>Eupatorieae</taxon>
        <taxon>Mikania</taxon>
    </lineage>
</organism>
<evidence type="ECO:0000313" key="2">
    <source>
        <dbReference type="EMBL" id="KAD4178036.1"/>
    </source>
</evidence>
<dbReference type="PANTHER" id="PTHR33116:SF78">
    <property type="entry name" value="OS12G0587133 PROTEIN"/>
    <property type="match status" value="1"/>
</dbReference>
<accession>A0A5N6MV72</accession>
<dbReference type="Pfam" id="PF13966">
    <property type="entry name" value="zf-RVT"/>
    <property type="match status" value="1"/>
</dbReference>
<gene>
    <name evidence="2" type="ORF">E3N88_26627</name>
</gene>
<evidence type="ECO:0000259" key="1">
    <source>
        <dbReference type="Pfam" id="PF13966"/>
    </source>
</evidence>
<reference evidence="2 3" key="1">
    <citation type="submission" date="2019-05" db="EMBL/GenBank/DDBJ databases">
        <title>Mikania micrantha, genome provides insights into the molecular mechanism of rapid growth.</title>
        <authorList>
            <person name="Liu B."/>
        </authorList>
    </citation>
    <scope>NUCLEOTIDE SEQUENCE [LARGE SCALE GENOMIC DNA]</scope>
    <source>
        <strain evidence="2">NLD-2019</strain>
        <tissue evidence="2">Leaf</tissue>
    </source>
</reference>
<keyword evidence="3" id="KW-1185">Reference proteome</keyword>
<dbReference type="InterPro" id="IPR026960">
    <property type="entry name" value="RVT-Znf"/>
</dbReference>
<dbReference type="AlphaFoldDB" id="A0A5N6MV72"/>
<dbReference type="Proteomes" id="UP000326396">
    <property type="component" value="Linkage Group LG4"/>
</dbReference>
<dbReference type="GO" id="GO:0016567">
    <property type="term" value="P:protein ubiquitination"/>
    <property type="evidence" value="ECO:0007669"/>
    <property type="project" value="UniProtKB-UniPathway"/>
</dbReference>
<evidence type="ECO:0000313" key="3">
    <source>
        <dbReference type="Proteomes" id="UP000326396"/>
    </source>
</evidence>
<feature type="domain" description="Reverse transcriptase zinc-binding" evidence="1">
    <location>
        <begin position="264"/>
        <end position="346"/>
    </location>
</feature>
<dbReference type="EMBL" id="SZYD01000014">
    <property type="protein sequence ID" value="KAD4178036.1"/>
    <property type="molecule type" value="Genomic_DNA"/>
</dbReference>
<dbReference type="UniPathway" id="UPA00143"/>
<dbReference type="PANTHER" id="PTHR33116">
    <property type="entry name" value="REVERSE TRANSCRIPTASE ZINC-BINDING DOMAIN-CONTAINING PROTEIN-RELATED-RELATED"/>
    <property type="match status" value="1"/>
</dbReference>
<protein>
    <recommendedName>
        <fullName evidence="1">Reverse transcriptase zinc-binding domain-containing protein</fullName>
    </recommendedName>
</protein>
<proteinExistence type="predicted"/>
<name>A0A5N6MV72_9ASTR</name>
<comment type="caution">
    <text evidence="2">The sequence shown here is derived from an EMBL/GenBank/DDBJ whole genome shotgun (WGS) entry which is preliminary data.</text>
</comment>
<sequence>MTISRPQETNYQITRRGRPSNLQSTYFTIYCTSLCHCLPNLRSTARPSSHVCTTIHRFLEVVPWTKEVERTVLSLVPLLRDEEPSELLARVSPPKWNLLEEMLHGLILTAHHNHPNMAFRNDAWSHGGIFFLLRKSIAGPWKNILKVQVDLSHLGLNMDKMFRCKDGNGCEAVFWSDNWTRLGALKDRFPSLFSMELNKRCVVKDRLPPFPGLDFSWAWKLQNASAPDPSQIILCRSSIPPITLNPIAQDSWGWDDSLDMELSVRSIREVIESKSLPEDDVLLPWSYWLPLKVNAFAWRAGFDRIPSKHNLIIRGIPINPFCDSCKAIHESTDHLLIRCSFASRVWDEIFEWCKAPKDLFLSVKEILCIESEWPISKTQKKILHTIFLTTLWCPWKARNERVFNKKAKVSSDILGEIKLLSFEWIKIEENVMRLLGRIGVFSLFSLYYS</sequence>